<accession>A0ABU3G269</accession>
<evidence type="ECO:0000313" key="1">
    <source>
        <dbReference type="EMBL" id="MDT3281726.1"/>
    </source>
</evidence>
<dbReference type="EMBL" id="JAUOES010000019">
    <property type="protein sequence ID" value="MDT3281726.1"/>
    <property type="molecule type" value="Genomic_DNA"/>
</dbReference>
<sequence length="136" mass="15107">MVDFYIVRSEPHDPENLKKSFAHAFQLASKSTKLVTVLLPMIKQGSAFGLDKVLGEAGLKQLDSKRILNIEDVTFVLKCDKTIKSNDDNGVVLALSCPVQMLHKFESAWKTKALIAMTFGLTELDQWAKNVGAKKL</sequence>
<organism evidence="1 2">
    <name type="scientific">Shewanella scandinavica</name>
    <dbReference type="NCBI Taxonomy" id="3063538"/>
    <lineage>
        <taxon>Bacteria</taxon>
        <taxon>Pseudomonadati</taxon>
        <taxon>Pseudomonadota</taxon>
        <taxon>Gammaproteobacteria</taxon>
        <taxon>Alteromonadales</taxon>
        <taxon>Shewanellaceae</taxon>
        <taxon>Shewanella</taxon>
    </lineage>
</organism>
<protein>
    <submittedName>
        <fullName evidence="1">Uncharacterized protein</fullName>
    </submittedName>
</protein>
<evidence type="ECO:0000313" key="2">
    <source>
        <dbReference type="Proteomes" id="UP001249505"/>
    </source>
</evidence>
<dbReference type="RefSeq" id="WP_311900122.1">
    <property type="nucleotide sequence ID" value="NZ_JAUOES010000019.1"/>
</dbReference>
<dbReference type="Proteomes" id="UP001249505">
    <property type="component" value="Unassembled WGS sequence"/>
</dbReference>
<comment type="caution">
    <text evidence="1">The sequence shown here is derived from an EMBL/GenBank/DDBJ whole genome shotgun (WGS) entry which is preliminary data.</text>
</comment>
<name>A0ABU3G269_9GAMM</name>
<keyword evidence="2" id="KW-1185">Reference proteome</keyword>
<gene>
    <name evidence="1" type="ORF">Q4Q50_15690</name>
</gene>
<proteinExistence type="predicted"/>
<reference evidence="1 2" key="1">
    <citation type="submission" date="2023-07" db="EMBL/GenBank/DDBJ databases">
        <title>Novel Shewanella species isolated from Baltic Sea sediments.</title>
        <authorList>
            <person name="Martin-Rodriguez A.J."/>
        </authorList>
    </citation>
    <scope>NUCLEOTIDE SEQUENCE [LARGE SCALE GENOMIC DNA]</scope>
    <source>
        <strain evidence="1 2">SP2S1-2</strain>
    </source>
</reference>